<sequence length="325" mass="34529">MPQIAPYEFDTFVACATFLGDDPFFALADGTVRRMQGGETVIETNPAGLVVARRDETSNRILCGGEDGRVVALAADGQAVELASIGRKWISSVAGGPSGAVAFTSGRTVHVRLPDGTVKTHTHDRSAEDVAFAPKGMRVAFARYDGASLWFPAMQAPPTGLEWKGAHMSVCFSPDGRFLVTAMQENALHGWRLEDGKHMRMTGYPSKVKGWSWSAKGKYLATTGAPAAILWPFSGKEGPMGKAPLELGTRGDTMVTSVACHPGDDILAIGYADGMVLAVRFADQKEALLRRGGTGAVNSMTWHREGRLLAFGTESGEAGIIDIAA</sequence>
<organism evidence="2 3">
    <name type="scientific">Aureimonas altamirensis</name>
    <dbReference type="NCBI Taxonomy" id="370622"/>
    <lineage>
        <taxon>Bacteria</taxon>
        <taxon>Pseudomonadati</taxon>
        <taxon>Pseudomonadota</taxon>
        <taxon>Alphaproteobacteria</taxon>
        <taxon>Hyphomicrobiales</taxon>
        <taxon>Aurantimonadaceae</taxon>
        <taxon>Aureimonas</taxon>
    </lineage>
</organism>
<dbReference type="STRING" id="370622.LA66_17435"/>
<evidence type="ECO:0000259" key="1">
    <source>
        <dbReference type="Pfam" id="PF12894"/>
    </source>
</evidence>
<dbReference type="Gene3D" id="2.130.10.10">
    <property type="entry name" value="YVTN repeat-like/Quinoprotein amine dehydrogenase"/>
    <property type="match status" value="2"/>
</dbReference>
<accession>A0A0B1PYW0</accession>
<dbReference type="RefSeq" id="WP_039195222.1">
    <property type="nucleotide sequence ID" value="NZ_JRFJ01000005.1"/>
</dbReference>
<dbReference type="InterPro" id="IPR011047">
    <property type="entry name" value="Quinoprotein_ADH-like_sf"/>
</dbReference>
<dbReference type="InterPro" id="IPR015943">
    <property type="entry name" value="WD40/YVTN_repeat-like_dom_sf"/>
</dbReference>
<dbReference type="SUPFAM" id="SSF50998">
    <property type="entry name" value="Quinoprotein alcohol dehydrogenase-like"/>
    <property type="match status" value="1"/>
</dbReference>
<dbReference type="EMBL" id="JRFJ01000005">
    <property type="protein sequence ID" value="KHJ53703.1"/>
    <property type="molecule type" value="Genomic_DNA"/>
</dbReference>
<dbReference type="Proteomes" id="UP000030826">
    <property type="component" value="Unassembled WGS sequence"/>
</dbReference>
<dbReference type="SMART" id="SM00320">
    <property type="entry name" value="WD40"/>
    <property type="match status" value="4"/>
</dbReference>
<dbReference type="Pfam" id="PF00400">
    <property type="entry name" value="WD40"/>
    <property type="match status" value="1"/>
</dbReference>
<dbReference type="OrthoDB" id="9814620at2"/>
<dbReference type="InterPro" id="IPR001680">
    <property type="entry name" value="WD40_rpt"/>
</dbReference>
<name>A0A0B1PYW0_9HYPH</name>
<dbReference type="AlphaFoldDB" id="A0A0B1PYW0"/>
<dbReference type="Pfam" id="PF12894">
    <property type="entry name" value="ANAPC4_WD40"/>
    <property type="match status" value="1"/>
</dbReference>
<dbReference type="PANTHER" id="PTHR19879">
    <property type="entry name" value="TRANSCRIPTION INITIATION FACTOR TFIID"/>
    <property type="match status" value="1"/>
</dbReference>
<reference evidence="2 3" key="1">
    <citation type="submission" date="2014-09" db="EMBL/GenBank/DDBJ databases">
        <title>Isolation and characterization of Aurantimonas altamirensis ON-56566 from clinical sample following a dog bite.</title>
        <authorList>
            <person name="Eshaghi A."/>
            <person name="Li A."/>
            <person name="Shahinas D."/>
            <person name="Bahn P."/>
            <person name="Kus J.V."/>
            <person name="Patel S.N."/>
        </authorList>
    </citation>
    <scope>NUCLEOTIDE SEQUENCE [LARGE SCALE GENOMIC DNA]</scope>
    <source>
        <strain evidence="2 3">ON-56566</strain>
    </source>
</reference>
<proteinExistence type="predicted"/>
<evidence type="ECO:0000313" key="2">
    <source>
        <dbReference type="EMBL" id="KHJ53703.1"/>
    </source>
</evidence>
<feature type="domain" description="Anaphase-promoting complex subunit 4-like WD40" evidence="1">
    <location>
        <begin position="262"/>
        <end position="323"/>
    </location>
</feature>
<evidence type="ECO:0000313" key="3">
    <source>
        <dbReference type="Proteomes" id="UP000030826"/>
    </source>
</evidence>
<comment type="caution">
    <text evidence="2">The sequence shown here is derived from an EMBL/GenBank/DDBJ whole genome shotgun (WGS) entry which is preliminary data.</text>
</comment>
<protein>
    <submittedName>
        <fullName evidence="2">WD-repeat family protein</fullName>
    </submittedName>
</protein>
<gene>
    <name evidence="2" type="ORF">LA66_17435</name>
</gene>
<dbReference type="InterPro" id="IPR024977">
    <property type="entry name" value="Apc4-like_WD40_dom"/>
</dbReference>
<dbReference type="PANTHER" id="PTHR19879:SF9">
    <property type="entry name" value="TRANSCRIPTION INITIATION FACTOR TFIID SUBUNIT 5"/>
    <property type="match status" value="1"/>
</dbReference>